<dbReference type="EMBL" id="FNPE01000024">
    <property type="protein sequence ID" value="SDZ43118.1"/>
    <property type="molecule type" value="Genomic_DNA"/>
</dbReference>
<name>A0A1H3SZS0_9BURK</name>
<protein>
    <submittedName>
        <fullName evidence="1">Uncharacterized protein</fullName>
    </submittedName>
</protein>
<evidence type="ECO:0000313" key="1">
    <source>
        <dbReference type="EMBL" id="SDZ43118.1"/>
    </source>
</evidence>
<evidence type="ECO:0000313" key="2">
    <source>
        <dbReference type="Proteomes" id="UP000183417"/>
    </source>
</evidence>
<dbReference type="RefSeq" id="WP_143044657.1">
    <property type="nucleotide sequence ID" value="NZ_CP141274.1"/>
</dbReference>
<reference evidence="1 2" key="1">
    <citation type="submission" date="2016-10" db="EMBL/GenBank/DDBJ databases">
        <authorList>
            <person name="de Groot N.N."/>
        </authorList>
    </citation>
    <scope>NUCLEOTIDE SEQUENCE [LARGE SCALE GENOMIC DNA]</scope>
    <source>
        <strain evidence="1 2">LMG 24775</strain>
    </source>
</reference>
<gene>
    <name evidence="1" type="ORF">SAMN05421547_12416</name>
</gene>
<dbReference type="Proteomes" id="UP000183417">
    <property type="component" value="Unassembled WGS sequence"/>
</dbReference>
<organism evidence="1 2">
    <name type="scientific">Delftia lacustris</name>
    <dbReference type="NCBI Taxonomy" id="558537"/>
    <lineage>
        <taxon>Bacteria</taxon>
        <taxon>Pseudomonadati</taxon>
        <taxon>Pseudomonadota</taxon>
        <taxon>Betaproteobacteria</taxon>
        <taxon>Burkholderiales</taxon>
        <taxon>Comamonadaceae</taxon>
        <taxon>Delftia</taxon>
    </lineage>
</organism>
<dbReference type="AlphaFoldDB" id="A0A1H3SZS0"/>
<sequence length="342" mass="38749">MHGIAPYLVKVLDSENIQQDLWNINGTSLVNYLRDIYFKNILGVSKTTQEPASGQVGKNYILEEVFEASEHAVAGKFSTGEFGYEADIFDNEAKKYTGKREKQESTMLPFFCCFYAPKSENELERMKGVLLLSRFNNFGIRSVVLPDLIASFESAFPGLRLDIAKVVPTTFVNAVLKGSEIKKIRLTTNKLPEGYRNVLVPNDYDNVYEVETILKPRPRTFFSKPSWMSSLMYGVPLNTIITLPDAEVTKLKVEISRGGGRTRTINIADVHRMAANIEIENPDINARNHIKEECWMKEADLLADDYFLELGLNLPAWSNSVNVYKYPVEELPSLWEPSLRSA</sequence>
<proteinExistence type="predicted"/>
<accession>A0A1H3SZS0</accession>
<dbReference type="GeneID" id="94692757"/>